<dbReference type="HAMAP" id="MF_01965">
    <property type="entry name" value="NADHX_dehydratase"/>
    <property type="match status" value="1"/>
</dbReference>
<dbReference type="EC" id="4.2.1.136" evidence="4"/>
<comment type="cofactor">
    <cofactor evidence="1">
        <name>K(+)</name>
        <dbReference type="ChEBI" id="CHEBI:29103"/>
    </cofactor>
</comment>
<dbReference type="NCBIfam" id="TIGR00196">
    <property type="entry name" value="yjeF_cterm"/>
    <property type="match status" value="1"/>
</dbReference>
<sequence length="352" mass="37860">ADIYIDAILGASQQGELASSLQELISQINQAQGIKIAVDLPTGMENTAFIADYTVTMGALKESLYLDLMKDRVGKIQVANLGIVRQLYENETTTYLLEAQDLRLPLRTQRDTHKGSFGFATIIKGEQAGASLLSAKAAMRFGTGITALVGEGDKPLEIMQMPEISSKTTAIAAGMGLGKQSINLLEIARYPLVLDADLLGLPEILPLLEEKADCIVTPHPQEFCRLLQSAGMGEYSVTDVQRQRLTLARQFSQAFRAVLVLKGANTIIAQNGVLYICDLGTAHLAKGGSGDVLAGMIVALLAQGYSALTAATQAVLAHAIAAKNLKIHDYAMTPLDLIEALKDLKELRNYQF</sequence>
<dbReference type="InterPro" id="IPR036652">
    <property type="entry name" value="YjeF_N_dom_sf"/>
</dbReference>
<dbReference type="AlphaFoldDB" id="A0A9D1Q8Q8"/>
<evidence type="ECO:0000256" key="11">
    <source>
        <dbReference type="ARBA" id="ARBA00025153"/>
    </source>
</evidence>
<evidence type="ECO:0000256" key="13">
    <source>
        <dbReference type="ARBA" id="ARBA00048238"/>
    </source>
</evidence>
<dbReference type="Pfam" id="PF01256">
    <property type="entry name" value="Carb_kinase"/>
    <property type="match status" value="1"/>
</dbReference>
<comment type="catalytic activity">
    <reaction evidence="13">
        <text>(6S)-NADHX + ADP = AMP + phosphate + NADH + H(+)</text>
        <dbReference type="Rhea" id="RHEA:32223"/>
        <dbReference type="ChEBI" id="CHEBI:15378"/>
        <dbReference type="ChEBI" id="CHEBI:43474"/>
        <dbReference type="ChEBI" id="CHEBI:57945"/>
        <dbReference type="ChEBI" id="CHEBI:64074"/>
        <dbReference type="ChEBI" id="CHEBI:456215"/>
        <dbReference type="ChEBI" id="CHEBI:456216"/>
        <dbReference type="EC" id="4.2.1.136"/>
    </reaction>
</comment>
<keyword evidence="9" id="KW-0520">NAD</keyword>
<organism evidence="17 18">
    <name type="scientific">Candidatus Ignatzschineria merdigallinarum</name>
    <dbReference type="NCBI Taxonomy" id="2838621"/>
    <lineage>
        <taxon>Bacteria</taxon>
        <taxon>Pseudomonadati</taxon>
        <taxon>Pseudomonadota</taxon>
        <taxon>Gammaproteobacteria</taxon>
        <taxon>Cardiobacteriales</taxon>
        <taxon>Ignatzschineriaceae</taxon>
        <taxon>Ignatzschineria</taxon>
    </lineage>
</organism>
<dbReference type="PROSITE" id="PS51385">
    <property type="entry name" value="YJEF_N"/>
    <property type="match status" value="1"/>
</dbReference>
<dbReference type="InterPro" id="IPR004443">
    <property type="entry name" value="YjeF_N_dom"/>
</dbReference>
<dbReference type="CDD" id="cd01171">
    <property type="entry name" value="YXKO-related"/>
    <property type="match status" value="1"/>
</dbReference>
<evidence type="ECO:0000313" key="17">
    <source>
        <dbReference type="EMBL" id="HIW07511.1"/>
    </source>
</evidence>
<feature type="non-terminal residue" evidence="17">
    <location>
        <position position="1"/>
    </location>
</feature>
<dbReference type="Proteomes" id="UP000823934">
    <property type="component" value="Unassembled WGS sequence"/>
</dbReference>
<evidence type="ECO:0000256" key="8">
    <source>
        <dbReference type="ARBA" id="ARBA00022857"/>
    </source>
</evidence>
<reference evidence="17" key="2">
    <citation type="submission" date="2021-04" db="EMBL/GenBank/DDBJ databases">
        <authorList>
            <person name="Gilroy R."/>
        </authorList>
    </citation>
    <scope>NUCLEOTIDE SEQUENCE</scope>
    <source>
        <strain evidence="17">CHK160-9182</strain>
    </source>
</reference>
<keyword evidence="6" id="KW-0547">Nucleotide-binding</keyword>
<dbReference type="EMBL" id="DXHP01000200">
    <property type="protein sequence ID" value="HIW07511.1"/>
    <property type="molecule type" value="Genomic_DNA"/>
</dbReference>
<evidence type="ECO:0000256" key="6">
    <source>
        <dbReference type="ARBA" id="ARBA00022741"/>
    </source>
</evidence>
<comment type="caution">
    <text evidence="17">The sequence shown here is derived from an EMBL/GenBank/DDBJ whole genome shotgun (WGS) entry which is preliminary data.</text>
</comment>
<evidence type="ECO:0000313" key="18">
    <source>
        <dbReference type="Proteomes" id="UP000823934"/>
    </source>
</evidence>
<dbReference type="Gene3D" id="3.40.50.10260">
    <property type="entry name" value="YjeF N-terminal domain"/>
    <property type="match status" value="1"/>
</dbReference>
<keyword evidence="8" id="KW-0521">NADP</keyword>
<feature type="domain" description="YjeF N-terminal" evidence="16">
    <location>
        <begin position="1"/>
        <end position="89"/>
    </location>
</feature>
<reference evidence="17" key="1">
    <citation type="journal article" date="2021" name="PeerJ">
        <title>Extensive microbial diversity within the chicken gut microbiome revealed by metagenomics and culture.</title>
        <authorList>
            <person name="Gilroy R."/>
            <person name="Ravi A."/>
            <person name="Getino M."/>
            <person name="Pursley I."/>
            <person name="Horton D.L."/>
            <person name="Alikhan N.F."/>
            <person name="Baker D."/>
            <person name="Gharbi K."/>
            <person name="Hall N."/>
            <person name="Watson M."/>
            <person name="Adriaenssens E.M."/>
            <person name="Foster-Nyarko E."/>
            <person name="Jarju S."/>
            <person name="Secka A."/>
            <person name="Antonio M."/>
            <person name="Oren A."/>
            <person name="Chaudhuri R.R."/>
            <person name="La Ragione R."/>
            <person name="Hildebrand F."/>
            <person name="Pallen M.J."/>
        </authorList>
    </citation>
    <scope>NUCLEOTIDE SEQUENCE</scope>
    <source>
        <strain evidence="17">CHK160-9182</strain>
    </source>
</reference>
<dbReference type="PANTHER" id="PTHR12592:SF0">
    <property type="entry name" value="ATP-DEPENDENT (S)-NAD(P)H-HYDRATE DEHYDRATASE"/>
    <property type="match status" value="1"/>
</dbReference>
<dbReference type="Gene3D" id="3.40.1190.20">
    <property type="match status" value="1"/>
</dbReference>
<evidence type="ECO:0000256" key="12">
    <source>
        <dbReference type="ARBA" id="ARBA00032624"/>
    </source>
</evidence>
<dbReference type="Pfam" id="PF03853">
    <property type="entry name" value="YjeF_N"/>
    <property type="match status" value="1"/>
</dbReference>
<evidence type="ECO:0000256" key="10">
    <source>
        <dbReference type="ARBA" id="ARBA00023239"/>
    </source>
</evidence>
<evidence type="ECO:0000259" key="15">
    <source>
        <dbReference type="PROSITE" id="PS51383"/>
    </source>
</evidence>
<keyword evidence="10" id="KW-0456">Lyase</keyword>
<evidence type="ECO:0000256" key="14">
    <source>
        <dbReference type="ARBA" id="ARBA00049209"/>
    </source>
</evidence>
<evidence type="ECO:0000256" key="7">
    <source>
        <dbReference type="ARBA" id="ARBA00022840"/>
    </source>
</evidence>
<comment type="function">
    <text evidence="11">Bifunctional enzyme that catalyzes the epimerization of the S- and R-forms of NAD(P)HX and the dehydration of the S-form of NAD(P)HX at the expense of ADP, which is converted to AMP. This allows the repair of both epimers of NAD(P)HX, a damaged form of NAD(P)H that is a result of enzymatic or heat-dependent hydration.</text>
</comment>
<evidence type="ECO:0000256" key="2">
    <source>
        <dbReference type="ARBA" id="ARBA00006001"/>
    </source>
</evidence>
<dbReference type="InterPro" id="IPR000631">
    <property type="entry name" value="CARKD"/>
</dbReference>
<evidence type="ECO:0000256" key="4">
    <source>
        <dbReference type="ARBA" id="ARBA00013129"/>
    </source>
</evidence>
<dbReference type="PANTHER" id="PTHR12592">
    <property type="entry name" value="ATP-DEPENDENT (S)-NAD(P)H-HYDRATE DEHYDRATASE FAMILY MEMBER"/>
    <property type="match status" value="1"/>
</dbReference>
<comment type="similarity">
    <text evidence="2">In the N-terminal section; belongs to the NnrE/AIBP family.</text>
</comment>
<dbReference type="SUPFAM" id="SSF64153">
    <property type="entry name" value="YjeF N-terminal domain-like"/>
    <property type="match status" value="1"/>
</dbReference>
<evidence type="ECO:0000259" key="16">
    <source>
        <dbReference type="PROSITE" id="PS51385"/>
    </source>
</evidence>
<dbReference type="InterPro" id="IPR029056">
    <property type="entry name" value="Ribokinase-like"/>
</dbReference>
<dbReference type="InterPro" id="IPR017953">
    <property type="entry name" value="Carbohydrate_kinase_pred_CS"/>
</dbReference>
<dbReference type="GO" id="GO:0110051">
    <property type="term" value="P:metabolite repair"/>
    <property type="evidence" value="ECO:0007669"/>
    <property type="project" value="TreeGrafter"/>
</dbReference>
<dbReference type="PROSITE" id="PS51383">
    <property type="entry name" value="YJEF_C_3"/>
    <property type="match status" value="1"/>
</dbReference>
<dbReference type="PROSITE" id="PS01050">
    <property type="entry name" value="YJEF_C_2"/>
    <property type="match status" value="1"/>
</dbReference>
<dbReference type="GO" id="GO:0005524">
    <property type="term" value="F:ATP binding"/>
    <property type="evidence" value="ECO:0007669"/>
    <property type="project" value="UniProtKB-KW"/>
</dbReference>
<evidence type="ECO:0000256" key="1">
    <source>
        <dbReference type="ARBA" id="ARBA00001958"/>
    </source>
</evidence>
<feature type="domain" description="YjeF C-terminal" evidence="15">
    <location>
        <begin position="97"/>
        <end position="348"/>
    </location>
</feature>
<comment type="catalytic activity">
    <reaction evidence="14">
        <text>(6S)-NADPHX + ADP = AMP + phosphate + NADPH + H(+)</text>
        <dbReference type="Rhea" id="RHEA:32235"/>
        <dbReference type="ChEBI" id="CHEBI:15378"/>
        <dbReference type="ChEBI" id="CHEBI:43474"/>
        <dbReference type="ChEBI" id="CHEBI:57783"/>
        <dbReference type="ChEBI" id="CHEBI:64076"/>
        <dbReference type="ChEBI" id="CHEBI:456215"/>
        <dbReference type="ChEBI" id="CHEBI:456216"/>
        <dbReference type="EC" id="4.2.1.136"/>
    </reaction>
</comment>
<comment type="similarity">
    <text evidence="3">In the C-terminal section; belongs to the NnrD/CARKD family.</text>
</comment>
<dbReference type="SUPFAM" id="SSF53613">
    <property type="entry name" value="Ribokinase-like"/>
    <property type="match status" value="1"/>
</dbReference>
<name>A0A9D1Q8Q8_9GAMM</name>
<evidence type="ECO:0000256" key="3">
    <source>
        <dbReference type="ARBA" id="ARBA00009524"/>
    </source>
</evidence>
<accession>A0A9D1Q8Q8</accession>
<evidence type="ECO:0000256" key="5">
    <source>
        <dbReference type="ARBA" id="ARBA00018591"/>
    </source>
</evidence>
<gene>
    <name evidence="17" type="ORF">H9889_09350</name>
</gene>
<proteinExistence type="inferred from homology"/>
<protein>
    <recommendedName>
        <fullName evidence="5">Bifunctional NAD(P)H-hydrate repair enzyme Nnr</fullName>
        <ecNumber evidence="4">4.2.1.136</ecNumber>
    </recommendedName>
    <alternativeName>
        <fullName evidence="12">Nicotinamide nucleotide repair protein</fullName>
    </alternativeName>
</protein>
<dbReference type="GO" id="GO:0052855">
    <property type="term" value="F:ADP-dependent NAD(P)H-hydrate dehydratase activity"/>
    <property type="evidence" value="ECO:0007669"/>
    <property type="project" value="UniProtKB-EC"/>
</dbReference>
<dbReference type="GO" id="GO:0052856">
    <property type="term" value="F:NAD(P)HX epimerase activity"/>
    <property type="evidence" value="ECO:0007669"/>
    <property type="project" value="TreeGrafter"/>
</dbReference>
<evidence type="ECO:0000256" key="9">
    <source>
        <dbReference type="ARBA" id="ARBA00023027"/>
    </source>
</evidence>
<keyword evidence="7" id="KW-0067">ATP-binding</keyword>